<comment type="catalytic activity">
    <reaction evidence="13 15">
        <text>Endonucleolytic cleavage at a junction such as a reciprocal single-stranded crossover between two homologous DNA duplexes (Holliday junction).</text>
        <dbReference type="EC" id="3.1.21.10"/>
    </reaction>
</comment>
<comment type="subunit">
    <text evidence="2">Homodimer.</text>
</comment>
<reference evidence="17" key="1">
    <citation type="journal article" date="2019" name="Int. J. Syst. Evol. Microbiol.">
        <title>The Global Catalogue of Microorganisms (GCM) 10K type strain sequencing project: providing services to taxonomists for standard genome sequencing and annotation.</title>
        <authorList>
            <consortium name="The Broad Institute Genomics Platform"/>
            <consortium name="The Broad Institute Genome Sequencing Center for Infectious Disease"/>
            <person name="Wu L."/>
            <person name="Ma J."/>
        </authorList>
    </citation>
    <scope>NUCLEOTIDE SEQUENCE [LARGE SCALE GENOMIC DNA]</scope>
    <source>
        <strain evidence="17">JCM 17805</strain>
    </source>
</reference>
<evidence type="ECO:0000256" key="6">
    <source>
        <dbReference type="ARBA" id="ARBA00022759"/>
    </source>
</evidence>
<proteinExistence type="inferred from homology"/>
<dbReference type="Pfam" id="PF05866">
    <property type="entry name" value="RusA"/>
    <property type="match status" value="1"/>
</dbReference>
<evidence type="ECO:0000256" key="7">
    <source>
        <dbReference type="ARBA" id="ARBA00022763"/>
    </source>
</evidence>
<dbReference type="Gene3D" id="3.30.1330.70">
    <property type="entry name" value="Holliday junction resolvase RusA"/>
    <property type="match status" value="1"/>
</dbReference>
<keyword evidence="9" id="KW-0460">Magnesium</keyword>
<dbReference type="EC" id="3.1.21.10" evidence="14 15"/>
<evidence type="ECO:0000313" key="16">
    <source>
        <dbReference type="EMBL" id="GAA4652063.1"/>
    </source>
</evidence>
<accession>A0ABP8V733</accession>
<evidence type="ECO:0000256" key="14">
    <source>
        <dbReference type="ARBA" id="ARBA00029488"/>
    </source>
</evidence>
<keyword evidence="8 15" id="KW-0378">Hydrolase</keyword>
<keyword evidence="17" id="KW-1185">Reference proteome</keyword>
<evidence type="ECO:0000256" key="2">
    <source>
        <dbReference type="ARBA" id="ARBA00011738"/>
    </source>
</evidence>
<evidence type="ECO:0000256" key="4">
    <source>
        <dbReference type="ARBA" id="ARBA00022722"/>
    </source>
</evidence>
<evidence type="ECO:0000256" key="11">
    <source>
        <dbReference type="ARBA" id="ARBA00023204"/>
    </source>
</evidence>
<evidence type="ECO:0000256" key="3">
    <source>
        <dbReference type="ARBA" id="ARBA00014885"/>
    </source>
</evidence>
<protein>
    <recommendedName>
        <fullName evidence="3 15">Crossover junction endodeoxyribonuclease rusA</fullName>
        <ecNumber evidence="14 15">3.1.21.10</ecNumber>
    </recommendedName>
</protein>
<comment type="cofactor">
    <cofactor evidence="1">
        <name>Mg(2+)</name>
        <dbReference type="ChEBI" id="CHEBI:18420"/>
    </cofactor>
</comment>
<keyword evidence="11 15" id="KW-0234">DNA repair</keyword>
<keyword evidence="5" id="KW-0479">Metal-binding</keyword>
<comment type="function">
    <text evidence="12">Endonuclease that resolves Holliday junction intermediates made during homologous genetic recombination and DNA repair. Exhibits sequence and structure-selective cleavage of four-way DNA junctions, where it introduces symmetrical nicks in two strands of the same polarity at the 5' side of CC dinucleotides. Corrects the defects in genetic recombination and DNA repair associated with inactivation of RuvAB or RuvC.</text>
</comment>
<dbReference type="Proteomes" id="UP001500604">
    <property type="component" value="Unassembled WGS sequence"/>
</dbReference>
<keyword evidence="10" id="KW-0233">DNA recombination</keyword>
<sequence length="129" mass="14215">MGEAVITLPLPPTVNHVWKHTVRGRRACVYMSAEGKAYRQHVGLECNRQQVSGLKLSGRLVVRVGLAFPDRRRCDIDNRLKALFDGLTAAGVWLDDSQIDELFVARLPVSSESKAKGGYAVIDIKELAA</sequence>
<dbReference type="InterPro" id="IPR008822">
    <property type="entry name" value="Endonuclease_RusA-like"/>
</dbReference>
<evidence type="ECO:0000313" key="17">
    <source>
        <dbReference type="Proteomes" id="UP001500604"/>
    </source>
</evidence>
<evidence type="ECO:0000256" key="9">
    <source>
        <dbReference type="ARBA" id="ARBA00022842"/>
    </source>
</evidence>
<evidence type="ECO:0000256" key="8">
    <source>
        <dbReference type="ARBA" id="ARBA00022801"/>
    </source>
</evidence>
<gene>
    <name evidence="16" type="primary">rusA</name>
    <name evidence="16" type="ORF">GCM10023116_43470</name>
</gene>
<organism evidence="16 17">
    <name type="scientific">Kistimonas scapharcae</name>
    <dbReference type="NCBI Taxonomy" id="1036133"/>
    <lineage>
        <taxon>Bacteria</taxon>
        <taxon>Pseudomonadati</taxon>
        <taxon>Pseudomonadota</taxon>
        <taxon>Gammaproteobacteria</taxon>
        <taxon>Oceanospirillales</taxon>
        <taxon>Endozoicomonadaceae</taxon>
        <taxon>Kistimonas</taxon>
    </lineage>
</organism>
<keyword evidence="7 15" id="KW-0227">DNA damage</keyword>
<dbReference type="EMBL" id="BAABFL010000468">
    <property type="protein sequence ID" value="GAA4652063.1"/>
    <property type="molecule type" value="Genomic_DNA"/>
</dbReference>
<name>A0ABP8V733_9GAMM</name>
<keyword evidence="4 15" id="KW-0540">Nuclease</keyword>
<evidence type="ECO:0000256" key="15">
    <source>
        <dbReference type="PIRNR" id="PIRNR001007"/>
    </source>
</evidence>
<evidence type="ECO:0000256" key="10">
    <source>
        <dbReference type="ARBA" id="ARBA00023172"/>
    </source>
</evidence>
<evidence type="ECO:0000256" key="5">
    <source>
        <dbReference type="ARBA" id="ARBA00022723"/>
    </source>
</evidence>
<evidence type="ECO:0000256" key="13">
    <source>
        <dbReference type="ARBA" id="ARBA00029354"/>
    </source>
</evidence>
<comment type="caution">
    <text evidence="16">The sequence shown here is derived from an EMBL/GenBank/DDBJ whole genome shotgun (WGS) entry which is preliminary data.</text>
</comment>
<dbReference type="InterPro" id="IPR036614">
    <property type="entry name" value="RusA-like_sf"/>
</dbReference>
<evidence type="ECO:0000256" key="1">
    <source>
        <dbReference type="ARBA" id="ARBA00001946"/>
    </source>
</evidence>
<evidence type="ECO:0000256" key="12">
    <source>
        <dbReference type="ARBA" id="ARBA00024745"/>
    </source>
</evidence>
<dbReference type="InterPro" id="IPR016281">
    <property type="entry name" value="Endonuclease_RusA"/>
</dbReference>
<dbReference type="PIRSF" id="PIRSF001007">
    <property type="entry name" value="RusA"/>
    <property type="match status" value="1"/>
</dbReference>
<comment type="similarity">
    <text evidence="15">Belongs to the rusA family.</text>
</comment>
<dbReference type="SUPFAM" id="SSF103084">
    <property type="entry name" value="Holliday junction resolvase RusA"/>
    <property type="match status" value="1"/>
</dbReference>
<dbReference type="RefSeq" id="WP_345198558.1">
    <property type="nucleotide sequence ID" value="NZ_BAABFL010000468.1"/>
</dbReference>
<comment type="function">
    <text evidence="15">Endonuclease that resolves Holliday junction intermediates made during homologous genetic recombination and DNA repair. Exhibits sequence and structure-selective cleavage of four-way DNA junctions, where it introduces symmetrical nicks in two strands of the same polarity at the 5' side of dinucleotides. Corrects the defects in genetic recombination and DNA repair associated with inactivation of ruvAB or ruvC.</text>
</comment>
<keyword evidence="6 15" id="KW-0255">Endonuclease</keyword>